<reference evidence="2 3" key="1">
    <citation type="journal article" date="2014" name="Curr. Biol.">
        <title>The genome of the clonal raider ant Cerapachys biroi.</title>
        <authorList>
            <person name="Oxley P.R."/>
            <person name="Ji L."/>
            <person name="Fetter-Pruneda I."/>
            <person name="McKenzie S.K."/>
            <person name="Li C."/>
            <person name="Hu H."/>
            <person name="Zhang G."/>
            <person name="Kronauer D.J."/>
        </authorList>
    </citation>
    <scope>NUCLEOTIDE SEQUENCE [LARGE SCALE GENOMIC DNA]</scope>
</reference>
<accession>A0A026WWA7</accession>
<evidence type="ECO:0000313" key="2">
    <source>
        <dbReference type="EMBL" id="EZA60327.1"/>
    </source>
</evidence>
<evidence type="ECO:0000256" key="1">
    <source>
        <dbReference type="SAM" id="MobiDB-lite"/>
    </source>
</evidence>
<protein>
    <submittedName>
        <fullName evidence="2">Uncharacterized protein</fullName>
    </submittedName>
</protein>
<proteinExistence type="predicted"/>
<name>A0A026WWA7_OOCBI</name>
<feature type="region of interest" description="Disordered" evidence="1">
    <location>
        <begin position="1"/>
        <end position="66"/>
    </location>
</feature>
<sequence>MTVISFLDRGGVTSPEWSSGVREVERGRLASDSAKNGEEDQPALCSANPLALSKEGKKDPKTVLNS</sequence>
<dbReference type="Proteomes" id="UP000053097">
    <property type="component" value="Unassembled WGS sequence"/>
</dbReference>
<gene>
    <name evidence="2" type="ORF">X777_13416</name>
</gene>
<dbReference type="EMBL" id="KK107078">
    <property type="protein sequence ID" value="EZA60327.1"/>
    <property type="molecule type" value="Genomic_DNA"/>
</dbReference>
<keyword evidence="3" id="KW-1185">Reference proteome</keyword>
<feature type="compositionally biased region" description="Basic and acidic residues" evidence="1">
    <location>
        <begin position="54"/>
        <end position="66"/>
    </location>
</feature>
<organism evidence="2 3">
    <name type="scientific">Ooceraea biroi</name>
    <name type="common">Clonal raider ant</name>
    <name type="synonym">Cerapachys biroi</name>
    <dbReference type="NCBI Taxonomy" id="2015173"/>
    <lineage>
        <taxon>Eukaryota</taxon>
        <taxon>Metazoa</taxon>
        <taxon>Ecdysozoa</taxon>
        <taxon>Arthropoda</taxon>
        <taxon>Hexapoda</taxon>
        <taxon>Insecta</taxon>
        <taxon>Pterygota</taxon>
        <taxon>Neoptera</taxon>
        <taxon>Endopterygota</taxon>
        <taxon>Hymenoptera</taxon>
        <taxon>Apocrita</taxon>
        <taxon>Aculeata</taxon>
        <taxon>Formicoidea</taxon>
        <taxon>Formicidae</taxon>
        <taxon>Dorylinae</taxon>
        <taxon>Ooceraea</taxon>
    </lineage>
</organism>
<dbReference type="AlphaFoldDB" id="A0A026WWA7"/>
<evidence type="ECO:0000313" key="3">
    <source>
        <dbReference type="Proteomes" id="UP000053097"/>
    </source>
</evidence>